<dbReference type="InterPro" id="IPR011993">
    <property type="entry name" value="PH-like_dom_sf"/>
</dbReference>
<accession>A0AAV7YLL1</accession>
<evidence type="ECO:0000313" key="2">
    <source>
        <dbReference type="EMBL" id="KAJ3429604.1"/>
    </source>
</evidence>
<dbReference type="SUPFAM" id="SSF50729">
    <property type="entry name" value="PH domain-like"/>
    <property type="match status" value="1"/>
</dbReference>
<organism evidence="2 3">
    <name type="scientific">Anaeramoeba flamelloides</name>
    <dbReference type="NCBI Taxonomy" id="1746091"/>
    <lineage>
        <taxon>Eukaryota</taxon>
        <taxon>Metamonada</taxon>
        <taxon>Anaeramoebidae</taxon>
        <taxon>Anaeramoeba</taxon>
    </lineage>
</organism>
<gene>
    <name evidence="2" type="ORF">M0812_24960</name>
</gene>
<dbReference type="AlphaFoldDB" id="A0AAV7YLL1"/>
<evidence type="ECO:0000313" key="3">
    <source>
        <dbReference type="Proteomes" id="UP001146793"/>
    </source>
</evidence>
<sequence length="126" mass="14701">MGNKQNTYTKLSQFDSQTSTKEEKIYDVNFFQDKPKAFNHKAQMKLGETIITISSKNKALIISHSYNEIDSWGSKETRLFLKINGKMRIFDTNKAKEIHQQLTAITTRICQERKITKTRSDSFLNF</sequence>
<evidence type="ECO:0000259" key="1">
    <source>
        <dbReference type="Pfam" id="PF02174"/>
    </source>
</evidence>
<dbReference type="EMBL" id="JANTQA010000057">
    <property type="protein sequence ID" value="KAJ3429604.1"/>
    <property type="molecule type" value="Genomic_DNA"/>
</dbReference>
<feature type="domain" description="IRS-type PTB" evidence="1">
    <location>
        <begin position="46"/>
        <end position="109"/>
    </location>
</feature>
<dbReference type="Pfam" id="PF02174">
    <property type="entry name" value="IRS"/>
    <property type="match status" value="1"/>
</dbReference>
<protein>
    <recommendedName>
        <fullName evidence="1">IRS-type PTB domain-containing protein</fullName>
    </recommendedName>
</protein>
<dbReference type="InterPro" id="IPR002404">
    <property type="entry name" value="IRS_PTB"/>
</dbReference>
<dbReference type="Gene3D" id="2.30.29.30">
    <property type="entry name" value="Pleckstrin-homology domain (PH domain)/Phosphotyrosine-binding domain (PTB)"/>
    <property type="match status" value="1"/>
</dbReference>
<proteinExistence type="predicted"/>
<name>A0AAV7YLL1_9EUKA</name>
<comment type="caution">
    <text evidence="2">The sequence shown here is derived from an EMBL/GenBank/DDBJ whole genome shotgun (WGS) entry which is preliminary data.</text>
</comment>
<reference evidence="2" key="1">
    <citation type="submission" date="2022-08" db="EMBL/GenBank/DDBJ databases">
        <title>Novel sulphate-reducing endosymbionts in the free-living metamonad Anaeramoeba.</title>
        <authorList>
            <person name="Jerlstrom-Hultqvist J."/>
            <person name="Cepicka I."/>
            <person name="Gallot-Lavallee L."/>
            <person name="Salas-Leiva D."/>
            <person name="Curtis B.A."/>
            <person name="Zahonova K."/>
            <person name="Pipaliya S."/>
            <person name="Dacks J."/>
            <person name="Roger A.J."/>
        </authorList>
    </citation>
    <scope>NUCLEOTIDE SEQUENCE</scope>
    <source>
        <strain evidence="2">Busselton2</strain>
    </source>
</reference>
<dbReference type="Proteomes" id="UP001146793">
    <property type="component" value="Unassembled WGS sequence"/>
</dbReference>